<protein>
    <recommendedName>
        <fullName evidence="4">PH domain-containing protein</fullName>
    </recommendedName>
</protein>
<dbReference type="PANTHER" id="PTHR38700:SF1">
    <property type="entry name" value="PH DOMAIN-CONTAINING PROTEIN"/>
    <property type="match status" value="1"/>
</dbReference>
<dbReference type="AlphaFoldDB" id="A0A8H3FHW0"/>
<dbReference type="InterPro" id="IPR029071">
    <property type="entry name" value="Ubiquitin-like_domsf"/>
</dbReference>
<feature type="compositionally biased region" description="Basic and acidic residues" evidence="1">
    <location>
        <begin position="154"/>
        <end position="167"/>
    </location>
</feature>
<dbReference type="EMBL" id="CAJPDR010000164">
    <property type="protein sequence ID" value="CAF9923072.1"/>
    <property type="molecule type" value="Genomic_DNA"/>
</dbReference>
<evidence type="ECO:0008006" key="4">
    <source>
        <dbReference type="Google" id="ProtNLM"/>
    </source>
</evidence>
<evidence type="ECO:0000256" key="1">
    <source>
        <dbReference type="SAM" id="MobiDB-lite"/>
    </source>
</evidence>
<comment type="caution">
    <text evidence="2">The sequence shown here is derived from an EMBL/GenBank/DDBJ whole genome shotgun (WGS) entry which is preliminary data.</text>
</comment>
<evidence type="ECO:0000313" key="2">
    <source>
        <dbReference type="EMBL" id="CAF9923072.1"/>
    </source>
</evidence>
<dbReference type="OrthoDB" id="6235964at2759"/>
<feature type="compositionally biased region" description="Basic and acidic residues" evidence="1">
    <location>
        <begin position="768"/>
        <end position="779"/>
    </location>
</feature>
<feature type="region of interest" description="Disordered" evidence="1">
    <location>
        <begin position="144"/>
        <end position="193"/>
    </location>
</feature>
<feature type="compositionally biased region" description="Basic residues" evidence="1">
    <location>
        <begin position="21"/>
        <end position="32"/>
    </location>
</feature>
<dbReference type="SUPFAM" id="SSF50729">
    <property type="entry name" value="PH domain-like"/>
    <property type="match status" value="1"/>
</dbReference>
<dbReference type="Gene3D" id="3.10.20.90">
    <property type="entry name" value="Phosphatidylinositol 3-kinase Catalytic Subunit, Chain A, domain 1"/>
    <property type="match status" value="1"/>
</dbReference>
<name>A0A8H3FHW0_9LECA</name>
<dbReference type="InterPro" id="IPR011993">
    <property type="entry name" value="PH-like_dom_sf"/>
</dbReference>
<dbReference type="PANTHER" id="PTHR38700">
    <property type="entry name" value="YALI0E22418P"/>
    <property type="match status" value="1"/>
</dbReference>
<feature type="compositionally biased region" description="Low complexity" evidence="1">
    <location>
        <begin position="38"/>
        <end position="48"/>
    </location>
</feature>
<feature type="region of interest" description="Disordered" evidence="1">
    <location>
        <begin position="1"/>
        <end position="73"/>
    </location>
</feature>
<evidence type="ECO:0000313" key="3">
    <source>
        <dbReference type="Proteomes" id="UP000664203"/>
    </source>
</evidence>
<accession>A0A8H3FHW0</accession>
<organism evidence="2 3">
    <name type="scientific">Alectoria fallacina</name>
    <dbReference type="NCBI Taxonomy" id="1903189"/>
    <lineage>
        <taxon>Eukaryota</taxon>
        <taxon>Fungi</taxon>
        <taxon>Dikarya</taxon>
        <taxon>Ascomycota</taxon>
        <taxon>Pezizomycotina</taxon>
        <taxon>Lecanoromycetes</taxon>
        <taxon>OSLEUM clade</taxon>
        <taxon>Lecanoromycetidae</taxon>
        <taxon>Lecanorales</taxon>
        <taxon>Lecanorineae</taxon>
        <taxon>Parmeliaceae</taxon>
        <taxon>Alectoria</taxon>
    </lineage>
</organism>
<dbReference type="SUPFAM" id="SSF54236">
    <property type="entry name" value="Ubiquitin-like"/>
    <property type="match status" value="1"/>
</dbReference>
<feature type="region of interest" description="Disordered" evidence="1">
    <location>
        <begin position="692"/>
        <end position="781"/>
    </location>
</feature>
<gene>
    <name evidence="2" type="ORF">ALECFALPRED_002295</name>
</gene>
<dbReference type="Proteomes" id="UP000664203">
    <property type="component" value="Unassembled WGS sequence"/>
</dbReference>
<reference evidence="2" key="1">
    <citation type="submission" date="2021-03" db="EMBL/GenBank/DDBJ databases">
        <authorList>
            <person name="Tagirdzhanova G."/>
        </authorList>
    </citation>
    <scope>NUCLEOTIDE SEQUENCE</scope>
</reference>
<proteinExistence type="predicted"/>
<sequence length="819" mass="90804">MPPPSLSDVPPLSVQAPIARSRSRYKGPRPHKTSPNPSESLSLSAEQLQRMRNAAFSRREPRPQGDGEDGRGFKIQPLLRDATQMCRGSANDAQKLEALVAQKHGSLGEANKRTTLQDEDVSQSQVLRGYQQNSPLRRYDAEAVPHKAAGQDTIRSRNLETSPEHYHLNPGPDLRYSREEETATTIRSPSCPKRGFTQRIARKSKAKRLRKSREELKRTISAPIAIERPQNIAKPAFDAPMSAVNAGERRVKVKYDQNLMSLPITPATTPLDIIRSAADQLAESIDLKSTILLESFKQLGLERPLRRYEHVRDVLNSWDNDTHNTLIIESSPTGSRDDDLDLHSVSSSQPVDTSINIYYSQRPGHWDKRWVTLRSDGQMLVAKGEGGETANICHMSDFDIYIPTARQSAKRIRPPRNICFAVKSQQKSSMFLSTANFVHFFSTSDTTLAASWYKAVQEWRSWYLVNVMGQGKEGAQSSRKVSTKAEIQKVANSGFSKSKIQRRPPEPPCQGRSSMTASAMANQNTEHMVPFQNSNSKPVVAGESVGGMPFRNRSETQTPQSKKVIKDADIVALREHGPSFVQAMPQEEPEPFAATGLLGKTYTQRQKAQHEREKTENAALYQPLAPRHFSPIYGLNRTLPQRSVPKALIDLTPHYQDPPQHTKKGRGVVLEQIPAGGLVEVANTPEAAITIPSSTLWRRPTSRGRVGPSVRRSKPVRGDRSSGAPSEPKQTLTSPEKRDIAFTGGLLASSTRGQGGARTGRGVVTGDRQAKEPMLDVGEKSQYAPGSLLERVERKDGSSRPIIEREKRREIIAIVGEGV</sequence>
<keyword evidence="3" id="KW-1185">Reference proteome</keyword>
<feature type="compositionally biased region" description="Basic and acidic residues" evidence="1">
    <location>
        <begin position="57"/>
        <end position="72"/>
    </location>
</feature>
<feature type="compositionally biased region" description="Low complexity" evidence="1">
    <location>
        <begin position="1"/>
        <end position="14"/>
    </location>
</feature>
<dbReference type="Gene3D" id="2.30.29.30">
    <property type="entry name" value="Pleckstrin-homology domain (PH domain)/Phosphotyrosine-binding domain (PTB)"/>
    <property type="match status" value="1"/>
</dbReference>